<gene>
    <name evidence="4" type="ORF">QWZ14_14735</name>
</gene>
<accession>A0ABT8A876</accession>
<organism evidence="4 5">
    <name type="scientific">Paeniroseomonas aquatica</name>
    <dbReference type="NCBI Taxonomy" id="373043"/>
    <lineage>
        <taxon>Bacteria</taxon>
        <taxon>Pseudomonadati</taxon>
        <taxon>Pseudomonadota</taxon>
        <taxon>Alphaproteobacteria</taxon>
        <taxon>Acetobacterales</taxon>
        <taxon>Acetobacteraceae</taxon>
        <taxon>Paeniroseomonas</taxon>
    </lineage>
</organism>
<dbReference type="InterPro" id="IPR050832">
    <property type="entry name" value="Bact_Acetyltransf"/>
</dbReference>
<name>A0ABT8A876_9PROT</name>
<protein>
    <submittedName>
        <fullName evidence="4">GNAT family N-acetyltransferase</fullName>
    </submittedName>
</protein>
<evidence type="ECO:0000313" key="4">
    <source>
        <dbReference type="EMBL" id="MDN3565621.1"/>
    </source>
</evidence>
<evidence type="ECO:0000313" key="5">
    <source>
        <dbReference type="Proteomes" id="UP001529369"/>
    </source>
</evidence>
<dbReference type="Proteomes" id="UP001529369">
    <property type="component" value="Unassembled WGS sequence"/>
</dbReference>
<dbReference type="EMBL" id="JAUFPN010000150">
    <property type="protein sequence ID" value="MDN3565621.1"/>
    <property type="molecule type" value="Genomic_DNA"/>
</dbReference>
<dbReference type="RefSeq" id="WP_290317473.1">
    <property type="nucleotide sequence ID" value="NZ_JAUFPN010000150.1"/>
</dbReference>
<dbReference type="PANTHER" id="PTHR43877:SF2">
    <property type="entry name" value="AMINOALKYLPHOSPHONATE N-ACETYLTRANSFERASE-RELATED"/>
    <property type="match status" value="1"/>
</dbReference>
<keyword evidence="2" id="KW-0012">Acyltransferase</keyword>
<dbReference type="InterPro" id="IPR000182">
    <property type="entry name" value="GNAT_dom"/>
</dbReference>
<dbReference type="CDD" id="cd04301">
    <property type="entry name" value="NAT_SF"/>
    <property type="match status" value="1"/>
</dbReference>
<dbReference type="PROSITE" id="PS51186">
    <property type="entry name" value="GNAT"/>
    <property type="match status" value="1"/>
</dbReference>
<evidence type="ECO:0000256" key="2">
    <source>
        <dbReference type="ARBA" id="ARBA00023315"/>
    </source>
</evidence>
<dbReference type="SUPFAM" id="SSF55729">
    <property type="entry name" value="Acyl-CoA N-acyltransferases (Nat)"/>
    <property type="match status" value="1"/>
</dbReference>
<feature type="domain" description="N-acetyltransferase" evidence="3">
    <location>
        <begin position="1"/>
        <end position="143"/>
    </location>
</feature>
<dbReference type="PANTHER" id="PTHR43877">
    <property type="entry name" value="AMINOALKYLPHOSPHONATE N-ACETYLTRANSFERASE-RELATED-RELATED"/>
    <property type="match status" value="1"/>
</dbReference>
<comment type="caution">
    <text evidence="4">The sequence shown here is derived from an EMBL/GenBank/DDBJ whole genome shotgun (WGS) entry which is preliminary data.</text>
</comment>
<evidence type="ECO:0000259" key="3">
    <source>
        <dbReference type="PROSITE" id="PS51186"/>
    </source>
</evidence>
<proteinExistence type="predicted"/>
<dbReference type="InterPro" id="IPR016181">
    <property type="entry name" value="Acyl_CoA_acyltransferase"/>
</dbReference>
<evidence type="ECO:0000256" key="1">
    <source>
        <dbReference type="ARBA" id="ARBA00022679"/>
    </source>
</evidence>
<keyword evidence="5" id="KW-1185">Reference proteome</keyword>
<dbReference type="Gene3D" id="3.40.630.30">
    <property type="match status" value="1"/>
</dbReference>
<reference evidence="5" key="1">
    <citation type="journal article" date="2019" name="Int. J. Syst. Evol. Microbiol.">
        <title>The Global Catalogue of Microorganisms (GCM) 10K type strain sequencing project: providing services to taxonomists for standard genome sequencing and annotation.</title>
        <authorList>
            <consortium name="The Broad Institute Genomics Platform"/>
            <consortium name="The Broad Institute Genome Sequencing Center for Infectious Disease"/>
            <person name="Wu L."/>
            <person name="Ma J."/>
        </authorList>
    </citation>
    <scope>NUCLEOTIDE SEQUENCE [LARGE SCALE GENOMIC DNA]</scope>
    <source>
        <strain evidence="5">CECT 7131</strain>
    </source>
</reference>
<dbReference type="Pfam" id="PF00583">
    <property type="entry name" value="Acetyltransf_1"/>
    <property type="match status" value="1"/>
</dbReference>
<sequence length="150" mass="15962">MRLRAATAADVPALFAIRLAVRENAMSMEALAANGVTPAAVAGMLATTAAGWIAGAAEGFAIADAEDGSLFALFVHPDHEGHGLGRALLRLVESWLASQGWREAWLFTGADRRLRAQGFYRAHGWQTAGWAPAGEERLVRRLSTPSRGVP</sequence>
<keyword evidence="1" id="KW-0808">Transferase</keyword>